<keyword evidence="2" id="KW-1185">Reference proteome</keyword>
<proteinExistence type="predicted"/>
<dbReference type="Proteomes" id="UP000694865">
    <property type="component" value="Unplaced"/>
</dbReference>
<evidence type="ECO:0000313" key="3">
    <source>
        <dbReference type="RefSeq" id="XP_006814225.1"/>
    </source>
</evidence>
<dbReference type="InterPro" id="IPR029058">
    <property type="entry name" value="AB_hydrolase_fold"/>
</dbReference>
<dbReference type="RefSeq" id="XP_006814225.1">
    <property type="nucleotide sequence ID" value="XM_006814162.1"/>
</dbReference>
<dbReference type="Gene3D" id="3.40.50.1820">
    <property type="entry name" value="alpha/beta hydrolase"/>
    <property type="match status" value="2"/>
</dbReference>
<keyword evidence="1" id="KW-0732">Signal</keyword>
<dbReference type="GeneID" id="102801039"/>
<dbReference type="PANTHER" id="PTHR42972">
    <property type="entry name" value="TOL-PAL SYSTEM PROTEIN TOLB"/>
    <property type="match status" value="1"/>
</dbReference>
<dbReference type="SUPFAM" id="SSF53474">
    <property type="entry name" value="alpha/beta-Hydrolases"/>
    <property type="match status" value="1"/>
</dbReference>
<organism evidence="2 3">
    <name type="scientific">Saccoglossus kowalevskii</name>
    <name type="common">Acorn worm</name>
    <dbReference type="NCBI Taxonomy" id="10224"/>
    <lineage>
        <taxon>Eukaryota</taxon>
        <taxon>Metazoa</taxon>
        <taxon>Hemichordata</taxon>
        <taxon>Enteropneusta</taxon>
        <taxon>Harrimaniidae</taxon>
        <taxon>Saccoglossus</taxon>
    </lineage>
</organism>
<accession>A0ABM0M2I4</accession>
<protein>
    <submittedName>
        <fullName evidence="3">Uncharacterized protein LOC102801039</fullName>
    </submittedName>
</protein>
<evidence type="ECO:0000256" key="1">
    <source>
        <dbReference type="SAM" id="SignalP"/>
    </source>
</evidence>
<gene>
    <name evidence="3" type="primary">LOC102801039</name>
</gene>
<name>A0ABM0M2I4_SACKO</name>
<evidence type="ECO:0000313" key="2">
    <source>
        <dbReference type="Proteomes" id="UP000694865"/>
    </source>
</evidence>
<reference evidence="3" key="1">
    <citation type="submission" date="2025-08" db="UniProtKB">
        <authorList>
            <consortium name="RefSeq"/>
        </authorList>
    </citation>
    <scope>IDENTIFICATION</scope>
    <source>
        <tissue evidence="3">Testes</tissue>
    </source>
</reference>
<sequence length="341" mass="36825">MKLQIIICALLINTVYGQCPWWWCEDPGDPPPLGSYGADADQVSASGVSSGGYMAIQMHVAYSASVMGSGVLAGGPYHCAEDTVSKAIGACMNSPEEIIVQDLIDYTDSSASKGDIDATSNFASGKTWLFSGSMDNTVDPGVMVALEDYCKHYMPTWNIATEYGIPAGHAMITEHYGNICAAEKSPYINDCDYPAAYVLMNHIYGGNLRKPSSYGGAMPGDMLAFDQTELEPTFVGSTSLDTVGYIYVPTGCISTPGCKLHIAIHGCLQGRHALDEEYALNTGYNEVGEENDIIIVYPQVTTSLGNANGCWDWWGYTNSNYDLKSGVQMEFMKNIIDRVTS</sequence>
<dbReference type="PANTHER" id="PTHR42972:SF8">
    <property type="entry name" value="POLYHYDROXYBUTYRATE DEPOLYMERASE"/>
    <property type="match status" value="1"/>
</dbReference>
<feature type="signal peptide" evidence="1">
    <location>
        <begin position="1"/>
        <end position="17"/>
    </location>
</feature>
<feature type="chain" id="PRO_5046725033" evidence="1">
    <location>
        <begin position="18"/>
        <end position="341"/>
    </location>
</feature>